<dbReference type="RefSeq" id="WP_192769151.1">
    <property type="nucleotide sequence ID" value="NZ_JADBEB010000001.1"/>
</dbReference>
<reference evidence="2" key="1">
    <citation type="submission" date="2020-10" db="EMBL/GenBank/DDBJ databases">
        <title>Sequencing the genomes of 1000 actinobacteria strains.</title>
        <authorList>
            <person name="Klenk H.-P."/>
        </authorList>
    </citation>
    <scope>NUCLEOTIDE SEQUENCE</scope>
    <source>
        <strain evidence="2">DSM 46832</strain>
    </source>
</reference>
<dbReference type="Pfam" id="PF03621">
    <property type="entry name" value="MbtH"/>
    <property type="match status" value="1"/>
</dbReference>
<evidence type="ECO:0000313" key="3">
    <source>
        <dbReference type="Proteomes" id="UP000649753"/>
    </source>
</evidence>
<dbReference type="SMART" id="SM00923">
    <property type="entry name" value="MbtH"/>
    <property type="match status" value="1"/>
</dbReference>
<comment type="caution">
    <text evidence="2">The sequence shown here is derived from an EMBL/GenBank/DDBJ whole genome shotgun (WGS) entry which is preliminary data.</text>
</comment>
<dbReference type="GO" id="GO:0019290">
    <property type="term" value="P:siderophore biosynthetic process"/>
    <property type="evidence" value="ECO:0007669"/>
    <property type="project" value="TreeGrafter"/>
</dbReference>
<dbReference type="InterPro" id="IPR005153">
    <property type="entry name" value="MbtH-like_dom"/>
</dbReference>
<dbReference type="PANTHER" id="PTHR38444">
    <property type="entry name" value="ENTEROBACTIN BIOSYNTHESIS PROTEIN YBDZ"/>
    <property type="match status" value="1"/>
</dbReference>
<evidence type="ECO:0000259" key="1">
    <source>
        <dbReference type="SMART" id="SM00923"/>
    </source>
</evidence>
<dbReference type="AlphaFoldDB" id="A0A927R9F1"/>
<dbReference type="Proteomes" id="UP000649753">
    <property type="component" value="Unassembled WGS sequence"/>
</dbReference>
<dbReference type="InterPro" id="IPR037407">
    <property type="entry name" value="MLP_fam"/>
</dbReference>
<proteinExistence type="predicted"/>
<keyword evidence="3" id="KW-1185">Reference proteome</keyword>
<protein>
    <submittedName>
        <fullName evidence="2">MbtH protein</fullName>
    </submittedName>
</protein>
<dbReference type="EMBL" id="JADBEB010000001">
    <property type="protein sequence ID" value="MBE1489736.1"/>
    <property type="molecule type" value="Genomic_DNA"/>
</dbReference>
<feature type="domain" description="MbtH-like" evidence="1">
    <location>
        <begin position="3"/>
        <end position="53"/>
    </location>
</feature>
<name>A0A927R9F1_9ACTN</name>
<sequence>MANPFEEPDAQYTVLRNEENQHSLWPAFAPAPDGWTVVHGPGHREECMTYIRENWVELRPRSVTEFVTAQAGT</sequence>
<dbReference type="InterPro" id="IPR038020">
    <property type="entry name" value="MbtH-like_sf"/>
</dbReference>
<gene>
    <name evidence="2" type="ORF">H4W31_005374</name>
</gene>
<evidence type="ECO:0000313" key="2">
    <source>
        <dbReference type="EMBL" id="MBE1489736.1"/>
    </source>
</evidence>
<dbReference type="Gene3D" id="3.90.820.10">
    <property type="entry name" value="Structural Genomics, Unknown Function 30-nov-00 1gh9 Mol_id"/>
    <property type="match status" value="1"/>
</dbReference>
<organism evidence="2 3">
    <name type="scientific">Plantactinospora soyae</name>
    <dbReference type="NCBI Taxonomy" id="1544732"/>
    <lineage>
        <taxon>Bacteria</taxon>
        <taxon>Bacillati</taxon>
        <taxon>Actinomycetota</taxon>
        <taxon>Actinomycetes</taxon>
        <taxon>Micromonosporales</taxon>
        <taxon>Micromonosporaceae</taxon>
        <taxon>Plantactinospora</taxon>
    </lineage>
</organism>
<dbReference type="GO" id="GO:0005829">
    <property type="term" value="C:cytosol"/>
    <property type="evidence" value="ECO:0007669"/>
    <property type="project" value="TreeGrafter"/>
</dbReference>
<accession>A0A927R9F1</accession>
<dbReference type="PANTHER" id="PTHR38444:SF1">
    <property type="entry name" value="ENTEROBACTIN BIOSYNTHESIS PROTEIN YBDZ"/>
    <property type="match status" value="1"/>
</dbReference>
<dbReference type="SUPFAM" id="SSF160582">
    <property type="entry name" value="MbtH-like"/>
    <property type="match status" value="1"/>
</dbReference>